<feature type="chain" id="PRO_5021748758" description="Glycosyl hydrolase family 32 N-terminal domain-containing protein" evidence="4">
    <location>
        <begin position="36"/>
        <end position="337"/>
    </location>
</feature>
<dbReference type="Pfam" id="PF00251">
    <property type="entry name" value="Glyco_hydro_32N"/>
    <property type="match status" value="1"/>
</dbReference>
<dbReference type="GO" id="GO:0016798">
    <property type="term" value="F:hydrolase activity, acting on glycosyl bonds"/>
    <property type="evidence" value="ECO:0007669"/>
    <property type="project" value="UniProtKB-KW"/>
</dbReference>
<dbReference type="OrthoDB" id="9759709at2"/>
<reference evidence="6 7" key="1">
    <citation type="submission" date="2019-02" db="EMBL/GenBank/DDBJ databases">
        <title>Deep-cultivation of Planctomycetes and their phenomic and genomic characterization uncovers novel biology.</title>
        <authorList>
            <person name="Wiegand S."/>
            <person name="Jogler M."/>
            <person name="Boedeker C."/>
            <person name="Pinto D."/>
            <person name="Vollmers J."/>
            <person name="Rivas-Marin E."/>
            <person name="Kohn T."/>
            <person name="Peeters S.H."/>
            <person name="Heuer A."/>
            <person name="Rast P."/>
            <person name="Oberbeckmann S."/>
            <person name="Bunk B."/>
            <person name="Jeske O."/>
            <person name="Meyerdierks A."/>
            <person name="Storesund J.E."/>
            <person name="Kallscheuer N."/>
            <person name="Luecker S."/>
            <person name="Lage O.M."/>
            <person name="Pohl T."/>
            <person name="Merkel B.J."/>
            <person name="Hornburger P."/>
            <person name="Mueller R.-W."/>
            <person name="Bruemmer F."/>
            <person name="Labrenz M."/>
            <person name="Spormann A.M."/>
            <person name="Op den Camp H."/>
            <person name="Overmann J."/>
            <person name="Amann R."/>
            <person name="Jetten M.S.M."/>
            <person name="Mascher T."/>
            <person name="Medema M.H."/>
            <person name="Devos D.P."/>
            <person name="Kaster A.-K."/>
            <person name="Ovreas L."/>
            <person name="Rohde M."/>
            <person name="Galperin M.Y."/>
            <person name="Jogler C."/>
        </authorList>
    </citation>
    <scope>NUCLEOTIDE SEQUENCE [LARGE SCALE GENOMIC DNA]</scope>
    <source>
        <strain evidence="6 7">Pla110</strain>
    </source>
</reference>
<dbReference type="AlphaFoldDB" id="A0A518CRF6"/>
<evidence type="ECO:0000313" key="6">
    <source>
        <dbReference type="EMBL" id="QDU81816.1"/>
    </source>
</evidence>
<dbReference type="RefSeq" id="WP_144997478.1">
    <property type="nucleotide sequence ID" value="NZ_CP036281.1"/>
</dbReference>
<dbReference type="PANTHER" id="PTHR35279">
    <property type="match status" value="1"/>
</dbReference>
<keyword evidence="3" id="KW-0326">Glycosidase</keyword>
<comment type="similarity">
    <text evidence="1">Belongs to the glycosyl hydrolase 32 family.</text>
</comment>
<proteinExistence type="inferred from homology"/>
<evidence type="ECO:0000256" key="2">
    <source>
        <dbReference type="ARBA" id="ARBA00022801"/>
    </source>
</evidence>
<gene>
    <name evidence="6" type="ORF">Pla110_35670</name>
</gene>
<dbReference type="Proteomes" id="UP000317178">
    <property type="component" value="Chromosome"/>
</dbReference>
<dbReference type="PANTHER" id="PTHR35279:SF1">
    <property type="entry name" value="ARABINANASE_LEVANSUCRASE_INVERTASE"/>
    <property type="match status" value="1"/>
</dbReference>
<evidence type="ECO:0000313" key="7">
    <source>
        <dbReference type="Proteomes" id="UP000317178"/>
    </source>
</evidence>
<feature type="signal peptide" evidence="4">
    <location>
        <begin position="1"/>
        <end position="35"/>
    </location>
</feature>
<organism evidence="6 7">
    <name type="scientific">Polystyrenella longa</name>
    <dbReference type="NCBI Taxonomy" id="2528007"/>
    <lineage>
        <taxon>Bacteria</taxon>
        <taxon>Pseudomonadati</taxon>
        <taxon>Planctomycetota</taxon>
        <taxon>Planctomycetia</taxon>
        <taxon>Planctomycetales</taxon>
        <taxon>Planctomycetaceae</taxon>
        <taxon>Polystyrenella</taxon>
    </lineage>
</organism>
<dbReference type="KEGG" id="plon:Pla110_35670"/>
<dbReference type="EMBL" id="CP036281">
    <property type="protein sequence ID" value="QDU81816.1"/>
    <property type="molecule type" value="Genomic_DNA"/>
</dbReference>
<keyword evidence="2" id="KW-0378">Hydrolase</keyword>
<evidence type="ECO:0000256" key="4">
    <source>
        <dbReference type="SAM" id="SignalP"/>
    </source>
</evidence>
<dbReference type="SUPFAM" id="SSF75005">
    <property type="entry name" value="Arabinanase/levansucrase/invertase"/>
    <property type="match status" value="2"/>
</dbReference>
<accession>A0A518CRF6</accession>
<keyword evidence="4" id="KW-0732">Signal</keyword>
<keyword evidence="7" id="KW-1185">Reference proteome</keyword>
<evidence type="ECO:0000256" key="3">
    <source>
        <dbReference type="ARBA" id="ARBA00023295"/>
    </source>
</evidence>
<dbReference type="Gene3D" id="2.115.10.20">
    <property type="entry name" value="Glycosyl hydrolase domain, family 43"/>
    <property type="match status" value="3"/>
</dbReference>
<evidence type="ECO:0000256" key="1">
    <source>
        <dbReference type="ARBA" id="ARBA00009902"/>
    </source>
</evidence>
<protein>
    <recommendedName>
        <fullName evidence="5">Glycosyl hydrolase family 32 N-terminal domain-containing protein</fullName>
    </recommendedName>
</protein>
<evidence type="ECO:0000259" key="5">
    <source>
        <dbReference type="Pfam" id="PF00251"/>
    </source>
</evidence>
<feature type="domain" description="Glycosyl hydrolase family 32 N-terminal" evidence="5">
    <location>
        <begin position="111"/>
        <end position="237"/>
    </location>
</feature>
<sequence length="337" mass="37161" precursor="true">MLLSNLNRVCGFISLAVIVLTLLAGSSWSATPVNAAETIGTVQVLLTGEGELEVAPHGDGNIYAPHVFFNEGVYQMWYGAQGKDGHDRVLYAESTDGTTWDRKGVVIDNGEANHVNDPTVAYVDGRYYLYYTRATRDVIDRVHLAVSDDGKNWELKGVVIDAGAEGEWDSLSVGRPAVLYDGGLFHLWYDGRKDFPLHAPVRDVPKVKESRRAVGYAVSRDGIHWKKYPLNPVLENNVGAIDVVRYGDRLLLTYESGKGTCLAESPNGVVWTDHGLFAPKSGEAADKFGHVTPHLFIDPKDDQLLLYVGNAPHQSWNKNQVGVMKIDRDSLEKVLVK</sequence>
<name>A0A518CRF6_9PLAN</name>
<dbReference type="InterPro" id="IPR023296">
    <property type="entry name" value="Glyco_hydro_beta-prop_sf"/>
</dbReference>
<dbReference type="InterPro" id="IPR013148">
    <property type="entry name" value="Glyco_hydro_32_N"/>
</dbReference>